<gene>
    <name evidence="2" type="ORF">K444DRAFT_404476</name>
</gene>
<proteinExistence type="predicted"/>
<dbReference type="InParanoid" id="A0A2J6TAJ7"/>
<keyword evidence="3" id="KW-1185">Reference proteome</keyword>
<dbReference type="Proteomes" id="UP000235371">
    <property type="component" value="Unassembled WGS sequence"/>
</dbReference>
<sequence length="175" mass="19862">MSSQPIGILTHHQRFHTLLVMAAWFQLKIRFMEDIRSVKSDRLLQELYWRTCSVNRCHSISYTSTLPARRSIVTDIMRYGLKLSEWGSWGLEIAGQPDDSSEPIVSPFSTLKGCEESSSIQLSKLLNHLNVGQCYRQVDERQEPGHGVAPPDRDVGYTALRTANLSPGRDKSRES</sequence>
<evidence type="ECO:0000313" key="2">
    <source>
        <dbReference type="EMBL" id="PMD60055.1"/>
    </source>
</evidence>
<evidence type="ECO:0000256" key="1">
    <source>
        <dbReference type="SAM" id="MobiDB-lite"/>
    </source>
</evidence>
<protein>
    <submittedName>
        <fullName evidence="2">Uncharacterized protein</fullName>
    </submittedName>
</protein>
<reference evidence="2 3" key="1">
    <citation type="submission" date="2016-04" db="EMBL/GenBank/DDBJ databases">
        <title>A degradative enzymes factory behind the ericoid mycorrhizal symbiosis.</title>
        <authorList>
            <consortium name="DOE Joint Genome Institute"/>
            <person name="Martino E."/>
            <person name="Morin E."/>
            <person name="Grelet G."/>
            <person name="Kuo A."/>
            <person name="Kohler A."/>
            <person name="Daghino S."/>
            <person name="Barry K."/>
            <person name="Choi C."/>
            <person name="Cichocki N."/>
            <person name="Clum A."/>
            <person name="Copeland A."/>
            <person name="Hainaut M."/>
            <person name="Haridas S."/>
            <person name="Labutti K."/>
            <person name="Lindquist E."/>
            <person name="Lipzen A."/>
            <person name="Khouja H.-R."/>
            <person name="Murat C."/>
            <person name="Ohm R."/>
            <person name="Olson A."/>
            <person name="Spatafora J."/>
            <person name="Veneault-Fourrey C."/>
            <person name="Henrissat B."/>
            <person name="Grigoriev I."/>
            <person name="Martin F."/>
            <person name="Perotto S."/>
        </authorList>
    </citation>
    <scope>NUCLEOTIDE SEQUENCE [LARGE SCALE GENOMIC DNA]</scope>
    <source>
        <strain evidence="2 3">E</strain>
    </source>
</reference>
<name>A0A2J6TAJ7_9HELO</name>
<feature type="region of interest" description="Disordered" evidence="1">
    <location>
        <begin position="141"/>
        <end position="175"/>
    </location>
</feature>
<dbReference type="EMBL" id="KZ613803">
    <property type="protein sequence ID" value="PMD60055.1"/>
    <property type="molecule type" value="Genomic_DNA"/>
</dbReference>
<dbReference type="GeneID" id="36580633"/>
<dbReference type="AlphaFoldDB" id="A0A2J6TAJ7"/>
<accession>A0A2J6TAJ7</accession>
<organism evidence="2 3">
    <name type="scientific">Hyaloscypha bicolor E</name>
    <dbReference type="NCBI Taxonomy" id="1095630"/>
    <lineage>
        <taxon>Eukaryota</taxon>
        <taxon>Fungi</taxon>
        <taxon>Dikarya</taxon>
        <taxon>Ascomycota</taxon>
        <taxon>Pezizomycotina</taxon>
        <taxon>Leotiomycetes</taxon>
        <taxon>Helotiales</taxon>
        <taxon>Hyaloscyphaceae</taxon>
        <taxon>Hyaloscypha</taxon>
        <taxon>Hyaloscypha bicolor</taxon>
    </lineage>
</organism>
<evidence type="ECO:0000313" key="3">
    <source>
        <dbReference type="Proteomes" id="UP000235371"/>
    </source>
</evidence>
<dbReference type="RefSeq" id="XP_024736959.1">
    <property type="nucleotide sequence ID" value="XM_024872553.1"/>
</dbReference>